<feature type="domain" description="Single" evidence="4">
    <location>
        <begin position="58"/>
        <end position="117"/>
    </location>
</feature>
<protein>
    <submittedName>
        <fullName evidence="5">8.9 kDa family member</fullName>
    </submittedName>
</protein>
<accession>A0A131Z7I6</accession>
<evidence type="ECO:0000259" key="4">
    <source>
        <dbReference type="Pfam" id="PF15430"/>
    </source>
</evidence>
<dbReference type="Pfam" id="PF15430">
    <property type="entry name" value="SVWC"/>
    <property type="match status" value="1"/>
</dbReference>
<dbReference type="InterPro" id="IPR029277">
    <property type="entry name" value="SVWC_dom"/>
</dbReference>
<sequence>VDNISRFCTRRRKNLKLKMIKLATLVVLTVVYTALSLVSSTSIMVPVKTVDVNGTKKCAFFNTTISHEAERSYTQPCVRISCNASTAEVTLLGCPAPPNTWIYLDNSQNEYPKCCSKKGNLTN</sequence>
<feature type="non-terminal residue" evidence="5">
    <location>
        <position position="1"/>
    </location>
</feature>
<evidence type="ECO:0000256" key="1">
    <source>
        <dbReference type="ARBA" id="ARBA00004613"/>
    </source>
</evidence>
<dbReference type="GO" id="GO:0005576">
    <property type="term" value="C:extracellular region"/>
    <property type="evidence" value="ECO:0007669"/>
    <property type="project" value="UniProtKB-SubCell"/>
</dbReference>
<keyword evidence="3" id="KW-0812">Transmembrane</keyword>
<name>A0A131Z7I6_RHIAP</name>
<evidence type="ECO:0000313" key="5">
    <source>
        <dbReference type="EMBL" id="JAP87257.1"/>
    </source>
</evidence>
<organism evidence="5">
    <name type="scientific">Rhipicephalus appendiculatus</name>
    <name type="common">Brown ear tick</name>
    <dbReference type="NCBI Taxonomy" id="34631"/>
    <lineage>
        <taxon>Eukaryota</taxon>
        <taxon>Metazoa</taxon>
        <taxon>Ecdysozoa</taxon>
        <taxon>Arthropoda</taxon>
        <taxon>Chelicerata</taxon>
        <taxon>Arachnida</taxon>
        <taxon>Acari</taxon>
        <taxon>Parasitiformes</taxon>
        <taxon>Ixodida</taxon>
        <taxon>Ixodoidea</taxon>
        <taxon>Ixodidae</taxon>
        <taxon>Rhipicephalinae</taxon>
        <taxon>Rhipicephalus</taxon>
        <taxon>Rhipicephalus</taxon>
    </lineage>
</organism>
<evidence type="ECO:0000256" key="3">
    <source>
        <dbReference type="SAM" id="Phobius"/>
    </source>
</evidence>
<keyword evidence="3" id="KW-0472">Membrane</keyword>
<keyword evidence="3" id="KW-1133">Transmembrane helix</keyword>
<proteinExistence type="predicted"/>
<comment type="subcellular location">
    <subcellularLocation>
        <location evidence="1">Secreted</location>
    </subcellularLocation>
</comment>
<dbReference type="AlphaFoldDB" id="A0A131Z7I6"/>
<reference evidence="5" key="1">
    <citation type="journal article" date="2016" name="Ticks Tick Borne Dis.">
        <title>De novo assembly and annotation of the salivary gland transcriptome of Rhipicephalus appendiculatus male and female ticks during blood feeding.</title>
        <authorList>
            <person name="de Castro M.H."/>
            <person name="de Klerk D."/>
            <person name="Pienaar R."/>
            <person name="Latif A.A."/>
            <person name="Rees D.J."/>
            <person name="Mans B.J."/>
        </authorList>
    </citation>
    <scope>NUCLEOTIDE SEQUENCE</scope>
    <source>
        <tissue evidence="5">Salivary glands</tissue>
    </source>
</reference>
<dbReference type="EMBL" id="GEDV01001300">
    <property type="protein sequence ID" value="JAP87257.1"/>
    <property type="molecule type" value="Transcribed_RNA"/>
</dbReference>
<evidence type="ECO:0000256" key="2">
    <source>
        <dbReference type="ARBA" id="ARBA00022525"/>
    </source>
</evidence>
<feature type="transmembrane region" description="Helical" evidence="3">
    <location>
        <begin position="20"/>
        <end position="38"/>
    </location>
</feature>
<keyword evidence="2" id="KW-0964">Secreted</keyword>